<feature type="transmembrane region" description="Helical" evidence="8">
    <location>
        <begin position="494"/>
        <end position="518"/>
    </location>
</feature>
<feature type="transmembrane region" description="Helical" evidence="8">
    <location>
        <begin position="1016"/>
        <end position="1034"/>
    </location>
</feature>
<feature type="transmembrane region" description="Helical" evidence="8">
    <location>
        <begin position="1189"/>
        <end position="1212"/>
    </location>
</feature>
<evidence type="ECO:0000313" key="9">
    <source>
        <dbReference type="EMBL" id="RZB66635.1"/>
    </source>
</evidence>
<evidence type="ECO:0000256" key="7">
    <source>
        <dbReference type="ARBA" id="ARBA00023224"/>
    </source>
</evidence>
<evidence type="ECO:0000313" key="10">
    <source>
        <dbReference type="Proteomes" id="UP000292052"/>
    </source>
</evidence>
<feature type="transmembrane region" description="Helical" evidence="8">
    <location>
        <begin position="159"/>
        <end position="186"/>
    </location>
</feature>
<evidence type="ECO:0000256" key="6">
    <source>
        <dbReference type="ARBA" id="ARBA00023170"/>
    </source>
</evidence>
<dbReference type="Proteomes" id="UP000292052">
    <property type="component" value="Unassembled WGS sequence"/>
</dbReference>
<comment type="subcellular location">
    <subcellularLocation>
        <location evidence="1">Cell membrane</location>
        <topology evidence="1">Multi-pass membrane protein</topology>
    </subcellularLocation>
</comment>
<feature type="transmembrane region" description="Helical" evidence="8">
    <location>
        <begin position="49"/>
        <end position="71"/>
    </location>
</feature>
<keyword evidence="2" id="KW-1003">Cell membrane</keyword>
<keyword evidence="4 8" id="KW-1133">Transmembrane helix</keyword>
<comment type="caution">
    <text evidence="9">The sequence shown here is derived from an EMBL/GenBank/DDBJ whole genome shotgun (WGS) entry which is preliminary data.</text>
</comment>
<feature type="transmembrane region" description="Helical" evidence="8">
    <location>
        <begin position="192"/>
        <end position="211"/>
    </location>
</feature>
<name>A0A482VDY1_ASBVE</name>
<dbReference type="GO" id="GO:0030424">
    <property type="term" value="C:axon"/>
    <property type="evidence" value="ECO:0007669"/>
    <property type="project" value="TreeGrafter"/>
</dbReference>
<evidence type="ECO:0000256" key="2">
    <source>
        <dbReference type="ARBA" id="ARBA00022475"/>
    </source>
</evidence>
<evidence type="ECO:0000256" key="8">
    <source>
        <dbReference type="SAM" id="Phobius"/>
    </source>
</evidence>
<feature type="transmembrane region" description="Helical" evidence="8">
    <location>
        <begin position="1130"/>
        <end position="1153"/>
    </location>
</feature>
<dbReference type="InterPro" id="IPR013604">
    <property type="entry name" value="7TM_chemorcpt"/>
</dbReference>
<feature type="transmembrane region" description="Helical" evidence="8">
    <location>
        <begin position="816"/>
        <end position="841"/>
    </location>
</feature>
<feature type="transmembrane region" description="Helical" evidence="8">
    <location>
        <begin position="1329"/>
        <end position="1348"/>
    </location>
</feature>
<feature type="transmembrane region" description="Helical" evidence="8">
    <location>
        <begin position="900"/>
        <end position="925"/>
    </location>
</feature>
<dbReference type="Pfam" id="PF08395">
    <property type="entry name" value="7tm_7"/>
    <property type="match status" value="4"/>
</dbReference>
<keyword evidence="6" id="KW-0675">Receptor</keyword>
<evidence type="ECO:0000256" key="1">
    <source>
        <dbReference type="ARBA" id="ARBA00004651"/>
    </source>
</evidence>
<keyword evidence="5 8" id="KW-0472">Membrane</keyword>
<feature type="transmembrane region" description="Helical" evidence="8">
    <location>
        <begin position="311"/>
        <end position="334"/>
    </location>
</feature>
<dbReference type="GO" id="GO:0007165">
    <property type="term" value="P:signal transduction"/>
    <property type="evidence" value="ECO:0007669"/>
    <property type="project" value="UniProtKB-KW"/>
</dbReference>
<keyword evidence="3 8" id="KW-0812">Transmembrane</keyword>
<feature type="transmembrane region" description="Helical" evidence="8">
    <location>
        <begin position="727"/>
        <end position="749"/>
    </location>
</feature>
<feature type="transmembrane region" description="Helical" evidence="8">
    <location>
        <begin position="1406"/>
        <end position="1425"/>
    </location>
</feature>
<keyword evidence="10" id="KW-1185">Reference proteome</keyword>
<feature type="transmembrane region" description="Helical" evidence="8">
    <location>
        <begin position="376"/>
        <end position="396"/>
    </location>
</feature>
<dbReference type="GO" id="GO:0007635">
    <property type="term" value="P:chemosensory behavior"/>
    <property type="evidence" value="ECO:0007669"/>
    <property type="project" value="TreeGrafter"/>
</dbReference>
<dbReference type="GO" id="GO:0008049">
    <property type="term" value="P:male courtship behavior"/>
    <property type="evidence" value="ECO:0007669"/>
    <property type="project" value="TreeGrafter"/>
</dbReference>
<evidence type="ECO:0000256" key="5">
    <source>
        <dbReference type="ARBA" id="ARBA00023136"/>
    </source>
</evidence>
<sequence length="1443" mass="166561">MILILTPSYINYNTVTESSEKFLRVDTELIKLGQEESIKKSGQQTRKSAIILIVVIDLIFNILGAICSAMTKKNDRVSYFIINCYPRLVSSTTNIHFFVFTILIETRFRMINDLISKKILDSKNHTEKNVCENINQIVNLHENLTKICTELNAAFSLHLLLWISINFILMVGDMYILIYTLLFGLYHQHSKIFFILLKNLTMYMFDFFFYCKRSTNRTKTLVLGIKIDIEKEEERDVISESTLRLMKKPLKITAFKLFTIDNALLYSVKGRVVYSKFGLLQTAIYFAAFIALSICFSKVHTTSTHEDFSTFRTVAFVIIFRSVANITVMIMIFIDSRFKMRKFIGEINKMIKTESEFTQLENEYVHKTNYQNRGTLIRVGVVVHILFGIVGSIISVYSRHVKSIENEIFGFVILAYPKMVVSNINMMIYLISMTIQSRFGVINKILSRYIDESKKIQKFPRDFNFCAKIKHLVALHKNLIRTATEINSIFGPHLLLWTTINFVLLVGDLYIAMHILLFHRSHHHYLALTNLLKNIAMYIFDLYYFSKKFTDLCYEANRTKNLLVGIRIDIYKEEERDAVISGALKLIHSELKMTACKFFNINNELLFSICGAASSYLFIMIQLDMGNQQNHQNATISTNMTNTTFICLEMRNLTTKEILAPLTILSRILGTVPYKFHNGDVIFCKKAILQSLTTLTLLLLITIYYFTNMPTRMHDDVASIKTVSFVILFRGIGTVVVTVLIVIANSVTYRKVVMLLRKIYQIDAALIKLGQAEYIAKTGHQKRKLLIILVIVFDLIFVLFGSTVSLLFTHSNRVEYFIILAYPKLVVNNMSMFYCMVIMIVQERFKAINSIFLEKLVESRKNKKYPLETNFSATVEHLASLHKNLIKISKELNSNFSLHLLLSITTNFVSLVGDLYISTYILFFATFSKCYKLFIVAFKNVIIDSFDLFYFSKISSRLCYEANRTKCLLAAIKLNIDKEDERNTVITAVLQMMQNKLEITACNLFKIDNALLFSKFLLKMCGAATSYLFIMIQMDIGSHQNRQNATKLRTCGAHKMVTNKQTLAPIFILSTIMGIISFKIQNEKVIFCKRKILLNSIVLIIFAIFSVNYYKHPSDHLPQDLARTHSLLFITTLRGIGAMVVTVLIFGIVCFNCKKIMREIERISVIDSSLIELGQGESISKSNCQSRRILIILIVVVDLIFEIFGNILTAVFKPKHKIYFFVVVVYPRLVINCMNITFWTITVMIQERFRIINGIIATYEHPFGSKFCDDVQNFASMHQILIKITRNINSIFSLHLLIWISISFVFFVVDLYMSTYLIFTKLYSRFYPLYFYLINNLMMYAFDLCYFARRSTKLCLEANRTKTVLVSFQLNFDKEDERNEVILAALQLMRNNLNITACKLFNINHALLYSIWGGAFSYLFIMIQLDIGSAQRINTGTNISLTG</sequence>
<evidence type="ECO:0008006" key="11">
    <source>
        <dbReference type="Google" id="ProtNLM"/>
    </source>
</evidence>
<feature type="transmembrane region" description="Helical" evidence="8">
    <location>
        <begin position="1218"/>
        <end position="1241"/>
    </location>
</feature>
<feature type="transmembrane region" description="Helical" evidence="8">
    <location>
        <begin position="785"/>
        <end position="810"/>
    </location>
</feature>
<reference evidence="9 10" key="1">
    <citation type="submission" date="2017-03" db="EMBL/GenBank/DDBJ databases">
        <title>Genome of the blue death feigning beetle - Asbolus verrucosus.</title>
        <authorList>
            <person name="Rider S.D."/>
        </authorList>
    </citation>
    <scope>NUCLEOTIDE SEQUENCE [LARGE SCALE GENOMIC DNA]</scope>
    <source>
        <strain evidence="9">Butters</strain>
        <tissue evidence="9">Head and leg muscle</tissue>
    </source>
</reference>
<feature type="transmembrane region" description="Helical" evidence="8">
    <location>
        <begin position="77"/>
        <end position="104"/>
    </location>
</feature>
<dbReference type="GO" id="GO:0005886">
    <property type="term" value="C:plasma membrane"/>
    <property type="evidence" value="ECO:0007669"/>
    <property type="project" value="UniProtKB-SubCell"/>
</dbReference>
<dbReference type="EMBL" id="QDEB01109622">
    <property type="protein sequence ID" value="RZB66635.1"/>
    <property type="molecule type" value="Genomic_DNA"/>
</dbReference>
<evidence type="ECO:0000256" key="4">
    <source>
        <dbReference type="ARBA" id="ARBA00022989"/>
    </source>
</evidence>
<dbReference type="GO" id="GO:0030425">
    <property type="term" value="C:dendrite"/>
    <property type="evidence" value="ECO:0007669"/>
    <property type="project" value="TreeGrafter"/>
</dbReference>
<feature type="transmembrane region" description="Helical" evidence="8">
    <location>
        <begin position="688"/>
        <end position="707"/>
    </location>
</feature>
<feature type="transmembrane region" description="Helical" evidence="8">
    <location>
        <begin position="277"/>
        <end position="299"/>
    </location>
</feature>
<dbReference type="PANTHER" id="PTHR21143:SF104">
    <property type="entry name" value="GUSTATORY RECEPTOR 8A-RELATED"/>
    <property type="match status" value="1"/>
</dbReference>
<feature type="transmembrane region" description="Helical" evidence="8">
    <location>
        <begin position="408"/>
        <end position="431"/>
    </location>
</feature>
<keyword evidence="7" id="KW-0807">Transducer</keyword>
<feature type="transmembrane region" description="Helical" evidence="8">
    <location>
        <begin position="1092"/>
        <end position="1110"/>
    </location>
</feature>
<feature type="transmembrane region" description="Helical" evidence="8">
    <location>
        <begin position="524"/>
        <end position="545"/>
    </location>
</feature>
<dbReference type="OrthoDB" id="6773215at2759"/>
<proteinExistence type="predicted"/>
<dbReference type="GO" id="GO:0043025">
    <property type="term" value="C:neuronal cell body"/>
    <property type="evidence" value="ECO:0007669"/>
    <property type="project" value="TreeGrafter"/>
</dbReference>
<organism evidence="9 10">
    <name type="scientific">Asbolus verrucosus</name>
    <name type="common">Desert ironclad beetle</name>
    <dbReference type="NCBI Taxonomy" id="1661398"/>
    <lineage>
        <taxon>Eukaryota</taxon>
        <taxon>Metazoa</taxon>
        <taxon>Ecdysozoa</taxon>
        <taxon>Arthropoda</taxon>
        <taxon>Hexapoda</taxon>
        <taxon>Insecta</taxon>
        <taxon>Pterygota</taxon>
        <taxon>Neoptera</taxon>
        <taxon>Endopterygota</taxon>
        <taxon>Coleoptera</taxon>
        <taxon>Polyphaga</taxon>
        <taxon>Cucujiformia</taxon>
        <taxon>Tenebrionidae</taxon>
        <taxon>Pimeliinae</taxon>
        <taxon>Asbolus</taxon>
    </lineage>
</organism>
<feature type="transmembrane region" description="Helical" evidence="8">
    <location>
        <begin position="931"/>
        <end position="951"/>
    </location>
</feature>
<feature type="transmembrane region" description="Helical" evidence="8">
    <location>
        <begin position="1291"/>
        <end position="1309"/>
    </location>
</feature>
<protein>
    <recommendedName>
        <fullName evidence="11">7tm 7 domain containing protein</fullName>
    </recommendedName>
</protein>
<evidence type="ECO:0000256" key="3">
    <source>
        <dbReference type="ARBA" id="ARBA00022692"/>
    </source>
</evidence>
<dbReference type="PANTHER" id="PTHR21143">
    <property type="entry name" value="INVERTEBRATE GUSTATORY RECEPTOR"/>
    <property type="match status" value="1"/>
</dbReference>
<gene>
    <name evidence="9" type="ORF">BDFB_007133</name>
</gene>
<accession>A0A482VDY1</accession>
<dbReference type="GO" id="GO:0050909">
    <property type="term" value="P:sensory perception of taste"/>
    <property type="evidence" value="ECO:0007669"/>
    <property type="project" value="InterPro"/>
</dbReference>
<feature type="transmembrane region" description="Helical" evidence="8">
    <location>
        <begin position="1062"/>
        <end position="1080"/>
    </location>
</feature>